<dbReference type="InterPro" id="IPR036278">
    <property type="entry name" value="Sialidase_sf"/>
</dbReference>
<dbReference type="Pfam" id="PF03781">
    <property type="entry name" value="FGE-sulfatase"/>
    <property type="match status" value="1"/>
</dbReference>
<proteinExistence type="predicted"/>
<feature type="domain" description="Sulfatase-modifying factor enzyme-like" evidence="2">
    <location>
        <begin position="28"/>
        <end position="249"/>
    </location>
</feature>
<feature type="chain" id="PRO_5016350087" evidence="1">
    <location>
        <begin position="20"/>
        <end position="673"/>
    </location>
</feature>
<sequence length="673" mass="74623">MQVNRLIVAFLFVAKTAFAQETNSLGMKLVTVPAGRFYMGSEGEGEDYDEAPVHRVTISKPFRMAVTEVTNAQYEAFDPEHKKLRGKAGFSKEDNEAVVFVSYAEAVAFCEWLSKKEGKPYRLPTEAEWEYACHAGTVTPFSTGRFLPQSYQKSQKTDRVPVVVPLTVGQTPANAWGLQDMHGNVEEWCSDWYGPYEAAEQRDPVGRASGPFRVTRGGSHGTPVQYLRTTNRLGMIPEDKNWLVGFRVVQAEKPSTQPLPALPPKTYALNVSQKPFAWKTVSATQPVFMEPVRYANRPDCNAGVPYYSHNHQPAIAWMPNGDLMAIWFSTEKESGREMTVIASRLRAGQTRWDAPSEFFKVPDRNMTGSSIFHDGKGTIYHMNGVEASGDWQNLAMSLRTSRDNGATWTAPKLVAPEHEKRHQVIAGMFQTKEGWLVQTCDADPSSSGGSAIHVSKDGGKTWAAPYTDPQKPDFKNGASGGLIAGIHAGVTQLKDGSLMAFGRGDNIANADGIPRMPMSLSRDMGKTWTYSPSEFPPIGGGQRLILHRLNEGPIMLIGFTHHPEEPDEAKKGMLFTDDKGKSFRGHGMYATLSFDEGKTWPVKKLLTDGQYRYLNGGAWTGAFEMDATHAEPRGYLALTQTPDNLIHLISSSIHYRFNLAWLQQKMVVEAARQ</sequence>
<comment type="caution">
    <text evidence="4">The sequence shown here is derived from an EMBL/GenBank/DDBJ whole genome shotgun (WGS) entry which is preliminary data.</text>
</comment>
<dbReference type="PANTHER" id="PTHR23150:SF19">
    <property type="entry name" value="FORMYLGLYCINE-GENERATING ENZYME"/>
    <property type="match status" value="1"/>
</dbReference>
<evidence type="ECO:0000313" key="4">
    <source>
        <dbReference type="EMBL" id="RAK02668.1"/>
    </source>
</evidence>
<reference evidence="4 5" key="1">
    <citation type="submission" date="2018-06" db="EMBL/GenBank/DDBJ databases">
        <title>Genomic Encyclopedia of Archaeal and Bacterial Type Strains, Phase II (KMG-II): from individual species to whole genera.</title>
        <authorList>
            <person name="Goeker M."/>
        </authorList>
    </citation>
    <scope>NUCLEOTIDE SEQUENCE [LARGE SCALE GENOMIC DNA]</scope>
    <source>
        <strain evidence="4 5">DSM 21851</strain>
    </source>
</reference>
<accession>A0A327X8U3</accession>
<feature type="domain" description="Sialidase" evidence="3">
    <location>
        <begin position="321"/>
        <end position="615"/>
    </location>
</feature>
<dbReference type="SUPFAM" id="SSF56436">
    <property type="entry name" value="C-type lectin-like"/>
    <property type="match status" value="1"/>
</dbReference>
<organism evidence="4 5">
    <name type="scientific">Larkinella arboricola</name>
    <dbReference type="NCBI Taxonomy" id="643671"/>
    <lineage>
        <taxon>Bacteria</taxon>
        <taxon>Pseudomonadati</taxon>
        <taxon>Bacteroidota</taxon>
        <taxon>Cytophagia</taxon>
        <taxon>Cytophagales</taxon>
        <taxon>Spirosomataceae</taxon>
        <taxon>Larkinella</taxon>
    </lineage>
</organism>
<dbReference type="Proteomes" id="UP000248790">
    <property type="component" value="Unassembled WGS sequence"/>
</dbReference>
<dbReference type="GO" id="GO:0120147">
    <property type="term" value="F:formylglycine-generating oxidase activity"/>
    <property type="evidence" value="ECO:0007669"/>
    <property type="project" value="TreeGrafter"/>
</dbReference>
<dbReference type="CDD" id="cd15482">
    <property type="entry name" value="Sialidase_non-viral"/>
    <property type="match status" value="1"/>
</dbReference>
<dbReference type="InterPro" id="IPR011040">
    <property type="entry name" value="Sialidase"/>
</dbReference>
<evidence type="ECO:0000256" key="1">
    <source>
        <dbReference type="SAM" id="SignalP"/>
    </source>
</evidence>
<name>A0A327X8U3_LARAB</name>
<keyword evidence="1" id="KW-0732">Signal</keyword>
<dbReference type="InterPro" id="IPR042095">
    <property type="entry name" value="SUMF_sf"/>
</dbReference>
<dbReference type="InterPro" id="IPR005532">
    <property type="entry name" value="SUMF_dom"/>
</dbReference>
<evidence type="ECO:0000313" key="5">
    <source>
        <dbReference type="Proteomes" id="UP000248790"/>
    </source>
</evidence>
<dbReference type="InterPro" id="IPR051043">
    <property type="entry name" value="Sulfatase_Mod_Factor_Kinase"/>
</dbReference>
<dbReference type="RefSeq" id="WP_111626848.1">
    <property type="nucleotide sequence ID" value="NZ_QLMC01000001.1"/>
</dbReference>
<keyword evidence="5" id="KW-1185">Reference proteome</keyword>
<protein>
    <submittedName>
        <fullName evidence="4">Formylglycine-generating enzyme required for sulfatase activity</fullName>
    </submittedName>
</protein>
<dbReference type="AlphaFoldDB" id="A0A327X8U3"/>
<dbReference type="EMBL" id="QLMC01000001">
    <property type="protein sequence ID" value="RAK02668.1"/>
    <property type="molecule type" value="Genomic_DNA"/>
</dbReference>
<evidence type="ECO:0000259" key="3">
    <source>
        <dbReference type="Pfam" id="PF13088"/>
    </source>
</evidence>
<dbReference type="Gene3D" id="2.120.10.10">
    <property type="match status" value="1"/>
</dbReference>
<dbReference type="SUPFAM" id="SSF50939">
    <property type="entry name" value="Sialidases"/>
    <property type="match status" value="1"/>
</dbReference>
<gene>
    <name evidence="4" type="ORF">LX87_00788</name>
</gene>
<dbReference type="OrthoDB" id="9773278at2"/>
<dbReference type="Pfam" id="PF13088">
    <property type="entry name" value="BNR_2"/>
    <property type="match status" value="1"/>
</dbReference>
<dbReference type="PANTHER" id="PTHR23150">
    <property type="entry name" value="SULFATASE MODIFYING FACTOR 1, 2"/>
    <property type="match status" value="1"/>
</dbReference>
<feature type="signal peptide" evidence="1">
    <location>
        <begin position="1"/>
        <end position="19"/>
    </location>
</feature>
<dbReference type="InterPro" id="IPR016187">
    <property type="entry name" value="CTDL_fold"/>
</dbReference>
<evidence type="ECO:0000259" key="2">
    <source>
        <dbReference type="Pfam" id="PF03781"/>
    </source>
</evidence>
<dbReference type="Gene3D" id="3.90.1580.10">
    <property type="entry name" value="paralog of FGE (formylglycine-generating enzyme)"/>
    <property type="match status" value="1"/>
</dbReference>